<feature type="transmembrane region" description="Helical" evidence="1">
    <location>
        <begin position="20"/>
        <end position="41"/>
    </location>
</feature>
<evidence type="ECO:0000313" key="3">
    <source>
        <dbReference type="Proteomes" id="UP000198625"/>
    </source>
</evidence>
<evidence type="ECO:0008006" key="4">
    <source>
        <dbReference type="Google" id="ProtNLM"/>
    </source>
</evidence>
<keyword evidence="3" id="KW-1185">Reference proteome</keyword>
<feature type="transmembrane region" description="Helical" evidence="1">
    <location>
        <begin position="104"/>
        <end position="125"/>
    </location>
</feature>
<keyword evidence="1" id="KW-1133">Transmembrane helix</keyword>
<dbReference type="EMBL" id="FNQE01000003">
    <property type="protein sequence ID" value="SDY61071.1"/>
    <property type="molecule type" value="Genomic_DNA"/>
</dbReference>
<evidence type="ECO:0000256" key="1">
    <source>
        <dbReference type="SAM" id="Phobius"/>
    </source>
</evidence>
<name>A0A1H3L9K5_9FIRM</name>
<keyword evidence="1" id="KW-0472">Membrane</keyword>
<dbReference type="Proteomes" id="UP000198625">
    <property type="component" value="Unassembled WGS sequence"/>
</dbReference>
<evidence type="ECO:0000313" key="2">
    <source>
        <dbReference type="EMBL" id="SDY61071.1"/>
    </source>
</evidence>
<sequence length="126" mass="14268">MSKKHRNNETIKLLRKKILIKIAIVTLALIGIVFLVAFIKHGKQVSSVILSDYYFVVGTIILSGSVLMRIFAWLIHKRFILKPGNFSETDTMNARMLLKFLTKVLLIIGTANIILSLIFTAVYYVA</sequence>
<organism evidence="2 3">
    <name type="scientific">Proteiniborus ethanoligenes</name>
    <dbReference type="NCBI Taxonomy" id="415015"/>
    <lineage>
        <taxon>Bacteria</taxon>
        <taxon>Bacillati</taxon>
        <taxon>Bacillota</taxon>
        <taxon>Clostridia</taxon>
        <taxon>Eubacteriales</taxon>
        <taxon>Proteiniborus</taxon>
    </lineage>
</organism>
<dbReference type="STRING" id="415015.SAMN05660462_00445"/>
<protein>
    <recommendedName>
        <fullName evidence="4">DUF3899 domain-containing protein</fullName>
    </recommendedName>
</protein>
<gene>
    <name evidence="2" type="ORF">SAMN05660462_00445</name>
</gene>
<accession>A0A1H3L9K5</accession>
<dbReference type="AlphaFoldDB" id="A0A1H3L9K5"/>
<reference evidence="2 3" key="1">
    <citation type="submission" date="2016-10" db="EMBL/GenBank/DDBJ databases">
        <authorList>
            <person name="de Groot N.N."/>
        </authorList>
    </citation>
    <scope>NUCLEOTIDE SEQUENCE [LARGE SCALE GENOMIC DNA]</scope>
    <source>
        <strain evidence="2 3">DSM 21650</strain>
    </source>
</reference>
<feature type="transmembrane region" description="Helical" evidence="1">
    <location>
        <begin position="53"/>
        <end position="75"/>
    </location>
</feature>
<proteinExistence type="predicted"/>
<dbReference type="RefSeq" id="WP_091726621.1">
    <property type="nucleotide sequence ID" value="NZ_FNQE01000003.1"/>
</dbReference>
<dbReference type="OrthoDB" id="9949535at2"/>
<keyword evidence="1" id="KW-0812">Transmembrane</keyword>